<sequence>MSLSKRNRETLITNLITYIPPLYEDKFPLIFFWSPKSGCTSLIKWFFFQIGLLEKAINYNPSVHIYRMQVHEAQKNYNLKIKEQLLNNNKDVYKLVRNPYNRAVSSFFITIMSKTIMDLVSPGNFNNGLSFKQFLYIVKKKGVGRGLINPHIAQQYNEGEELFIRNYVHLEHFAASVRDIEKKYNLLESPIQNIIKSPHHMAPKMIGKGNKVFSDVKLSFKTSSGPLPEYKYFYDEETRDLVRELFKKDFETYGYSQKIT</sequence>
<accession>A0A2V3A5A8</accession>
<name>A0A2V3A5A8_9BACI</name>
<organism evidence="1 2">
    <name type="scientific">Cytobacillus oceanisediminis</name>
    <dbReference type="NCBI Taxonomy" id="665099"/>
    <lineage>
        <taxon>Bacteria</taxon>
        <taxon>Bacillati</taxon>
        <taxon>Bacillota</taxon>
        <taxon>Bacilli</taxon>
        <taxon>Bacillales</taxon>
        <taxon>Bacillaceae</taxon>
        <taxon>Cytobacillus</taxon>
    </lineage>
</organism>
<evidence type="ECO:0000313" key="2">
    <source>
        <dbReference type="Proteomes" id="UP000247150"/>
    </source>
</evidence>
<dbReference type="RefSeq" id="WP_110062898.1">
    <property type="nucleotide sequence ID" value="NZ_QGTW01000001.1"/>
</dbReference>
<comment type="caution">
    <text evidence="1">The sequence shown here is derived from an EMBL/GenBank/DDBJ whole genome shotgun (WGS) entry which is preliminary data.</text>
</comment>
<dbReference type="AlphaFoldDB" id="A0A2V3A5A8"/>
<protein>
    <submittedName>
        <fullName evidence="1">Sulfotransferase family protein</fullName>
    </submittedName>
</protein>
<gene>
    <name evidence="1" type="ORF">DFO73_101174</name>
</gene>
<proteinExistence type="predicted"/>
<dbReference type="InterPro" id="IPR005331">
    <property type="entry name" value="Sulfotransferase"/>
</dbReference>
<dbReference type="EMBL" id="QGTW01000001">
    <property type="protein sequence ID" value="PWW31916.1"/>
    <property type="molecule type" value="Genomic_DNA"/>
</dbReference>
<evidence type="ECO:0000313" key="1">
    <source>
        <dbReference type="EMBL" id="PWW31916.1"/>
    </source>
</evidence>
<dbReference type="Proteomes" id="UP000247150">
    <property type="component" value="Unassembled WGS sequence"/>
</dbReference>
<reference evidence="1 2" key="1">
    <citation type="submission" date="2018-05" db="EMBL/GenBank/DDBJ databases">
        <title>Freshwater and sediment microbial communities from various areas in North America, analyzing microbe dynamics in response to fracking.</title>
        <authorList>
            <person name="Lamendella R."/>
        </authorList>
    </citation>
    <scope>NUCLEOTIDE SEQUENCE [LARGE SCALE GENOMIC DNA]</scope>
    <source>
        <strain evidence="1 2">15_TX</strain>
    </source>
</reference>
<keyword evidence="1" id="KW-0808">Transferase</keyword>
<dbReference type="GO" id="GO:0016020">
    <property type="term" value="C:membrane"/>
    <property type="evidence" value="ECO:0007669"/>
    <property type="project" value="InterPro"/>
</dbReference>
<dbReference type="OrthoDB" id="7736814at2"/>
<dbReference type="GO" id="GO:0008146">
    <property type="term" value="F:sulfotransferase activity"/>
    <property type="evidence" value="ECO:0007669"/>
    <property type="project" value="InterPro"/>
</dbReference>
<dbReference type="Pfam" id="PF03567">
    <property type="entry name" value="Sulfotransfer_2"/>
    <property type="match status" value="1"/>
</dbReference>